<name>A0A371D4J7_9APHY</name>
<keyword evidence="5" id="KW-1185">Reference proteome</keyword>
<feature type="domain" description="HAM1-like C-terminal" evidence="2">
    <location>
        <begin position="314"/>
        <end position="366"/>
    </location>
</feature>
<dbReference type="EMBL" id="KZ857418">
    <property type="protein sequence ID" value="RDX47474.1"/>
    <property type="molecule type" value="Genomic_DNA"/>
</dbReference>
<evidence type="ECO:0000259" key="2">
    <source>
        <dbReference type="Pfam" id="PF14613"/>
    </source>
</evidence>
<evidence type="ECO:0000313" key="5">
    <source>
        <dbReference type="Proteomes" id="UP000256964"/>
    </source>
</evidence>
<dbReference type="Proteomes" id="UP000256964">
    <property type="component" value="Unassembled WGS sequence"/>
</dbReference>
<dbReference type="OrthoDB" id="19394at2759"/>
<evidence type="ECO:0000313" key="4">
    <source>
        <dbReference type="EMBL" id="RDX47474.1"/>
    </source>
</evidence>
<dbReference type="InterPro" id="IPR027842">
    <property type="entry name" value="HAM1-like_C"/>
</dbReference>
<accession>A0A371D4J7</accession>
<feature type="region of interest" description="Disordered" evidence="1">
    <location>
        <begin position="1"/>
        <end position="26"/>
    </location>
</feature>
<dbReference type="STRING" id="139420.A0A371D4J7"/>
<evidence type="ECO:0000256" key="1">
    <source>
        <dbReference type="SAM" id="MobiDB-lite"/>
    </source>
</evidence>
<feature type="domain" description="HAM1-like N-terminal" evidence="3">
    <location>
        <begin position="41"/>
        <end position="176"/>
    </location>
</feature>
<dbReference type="AlphaFoldDB" id="A0A371D4J7"/>
<evidence type="ECO:0000259" key="3">
    <source>
        <dbReference type="Pfam" id="PF19343"/>
    </source>
</evidence>
<gene>
    <name evidence="4" type="ORF">OH76DRAFT_1484624</name>
</gene>
<protein>
    <submittedName>
        <fullName evidence="4">Uncharacterized protein</fullName>
    </submittedName>
</protein>
<reference evidence="4 5" key="1">
    <citation type="journal article" date="2018" name="Biotechnol. Biofuels">
        <title>Integrative visual omics of the white-rot fungus Polyporus brumalis exposes the biotechnological potential of its oxidative enzymes for delignifying raw plant biomass.</title>
        <authorList>
            <person name="Miyauchi S."/>
            <person name="Rancon A."/>
            <person name="Drula E."/>
            <person name="Hage H."/>
            <person name="Chaduli D."/>
            <person name="Favel A."/>
            <person name="Grisel S."/>
            <person name="Henrissat B."/>
            <person name="Herpoel-Gimbert I."/>
            <person name="Ruiz-Duenas F.J."/>
            <person name="Chevret D."/>
            <person name="Hainaut M."/>
            <person name="Lin J."/>
            <person name="Wang M."/>
            <person name="Pangilinan J."/>
            <person name="Lipzen A."/>
            <person name="Lesage-Meessen L."/>
            <person name="Navarro D."/>
            <person name="Riley R."/>
            <person name="Grigoriev I.V."/>
            <person name="Zhou S."/>
            <person name="Raouche S."/>
            <person name="Rosso M.N."/>
        </authorList>
    </citation>
    <scope>NUCLEOTIDE SEQUENCE [LARGE SCALE GENOMIC DNA]</scope>
    <source>
        <strain evidence="4 5">BRFM 1820</strain>
    </source>
</reference>
<dbReference type="PANTHER" id="PTHR31138">
    <property type="entry name" value="CHROMOSOME 19, WHOLE GENOME SHOTGUN SEQUENCE"/>
    <property type="match status" value="1"/>
</dbReference>
<organism evidence="4 5">
    <name type="scientific">Lentinus brumalis</name>
    <dbReference type="NCBI Taxonomy" id="2498619"/>
    <lineage>
        <taxon>Eukaryota</taxon>
        <taxon>Fungi</taxon>
        <taxon>Dikarya</taxon>
        <taxon>Basidiomycota</taxon>
        <taxon>Agaricomycotina</taxon>
        <taxon>Agaricomycetes</taxon>
        <taxon>Polyporales</taxon>
        <taxon>Polyporaceae</taxon>
        <taxon>Lentinus</taxon>
    </lineage>
</organism>
<sequence length="369" mass="42180">MSVDCPNRSDVTTSDEEEKLRTKKAKKPRVTSLDAFIDNPTPDKHLITAIRGLRQFVERLAGGKSLDEFFATLRVCGVDFQQDHDVRKWFDEFIAHCCKSLDERDYVRSDEAQKKRYKLCDEWKQLVDKDSDKGRKWKADVAKLKQEATEFQKAVDRDDDLRQIRRTRVKLGEDIENTLLTAASMGAQSLMERAPWFWQDIFNVYLLKGHSHPKVEIVLEDLDISTSALLPSHAYLRNITDIDIKAPSAGQVDTAVGTLTACLRSSAALFTLPTPGVDVDIVIRSIPNSKDCLHERERREGFIDIQRVDVKVSEDIDLTIKQSNHQILVSVFRPVIVWRFRDVLQIMLAQHIRGALKASDVFAHPVELQ</sequence>
<dbReference type="Pfam" id="PF14613">
    <property type="entry name" value="HAM1_C"/>
    <property type="match status" value="1"/>
</dbReference>
<dbReference type="InterPro" id="IPR045967">
    <property type="entry name" value="HAM1-like_N"/>
</dbReference>
<dbReference type="PANTHER" id="PTHR31138:SF1">
    <property type="entry name" value="PDZ DOMAIN-CONTAINING PROTEIN"/>
    <property type="match status" value="1"/>
</dbReference>
<dbReference type="Pfam" id="PF19343">
    <property type="entry name" value="HAM1_N"/>
    <property type="match status" value="1"/>
</dbReference>
<proteinExistence type="predicted"/>